<feature type="transmembrane region" description="Helical" evidence="1">
    <location>
        <begin position="32"/>
        <end position="57"/>
    </location>
</feature>
<feature type="transmembrane region" description="Helical" evidence="1">
    <location>
        <begin position="249"/>
        <end position="269"/>
    </location>
</feature>
<evidence type="ECO:0000313" key="2">
    <source>
        <dbReference type="EMBL" id="KKL23703.1"/>
    </source>
</evidence>
<feature type="transmembrane region" description="Helical" evidence="1">
    <location>
        <begin position="69"/>
        <end position="89"/>
    </location>
</feature>
<proteinExistence type="predicted"/>
<organism evidence="2">
    <name type="scientific">marine sediment metagenome</name>
    <dbReference type="NCBI Taxonomy" id="412755"/>
    <lineage>
        <taxon>unclassified sequences</taxon>
        <taxon>metagenomes</taxon>
        <taxon>ecological metagenomes</taxon>
    </lineage>
</organism>
<feature type="transmembrane region" description="Helical" evidence="1">
    <location>
        <begin position="218"/>
        <end position="237"/>
    </location>
</feature>
<dbReference type="Pfam" id="PF06182">
    <property type="entry name" value="ABC2_membrane_6"/>
    <property type="match status" value="1"/>
</dbReference>
<sequence length="281" mass="32131">MSPMSERPWYFRVLLTFLRNSLVRDMTFRANFIIDTISTMSWVFMNLGFYVLLFQYTDEIGRGTGWGKYQFFLFLATTLLITSLVRGLFLGNAVEFSEQIRTGMLDFALLKPIDTQFLISLGRIEWSAIGPLSCGVVLIGYSLMRVDFVPGPVQVVLYLFYVGCGVVIYYSLMIAMAATSVWLGRNKTLLDFWFYITNFSRYPMEIYQGSFGRPLRQVFTFMIPVLIAVNVPARLLVRPIDPQGTDDWLLLPFTVAATVISLVASRWVFNRSLLSYRSASS</sequence>
<keyword evidence="1" id="KW-1133">Transmembrane helix</keyword>
<dbReference type="PANTHER" id="PTHR36833">
    <property type="entry name" value="SLR0610 PROTEIN-RELATED"/>
    <property type="match status" value="1"/>
</dbReference>
<reference evidence="2" key="1">
    <citation type="journal article" date="2015" name="Nature">
        <title>Complex archaea that bridge the gap between prokaryotes and eukaryotes.</title>
        <authorList>
            <person name="Spang A."/>
            <person name="Saw J.H."/>
            <person name="Jorgensen S.L."/>
            <person name="Zaremba-Niedzwiedzka K."/>
            <person name="Martijn J."/>
            <person name="Lind A.E."/>
            <person name="van Eijk R."/>
            <person name="Schleper C."/>
            <person name="Guy L."/>
            <person name="Ettema T.J."/>
        </authorList>
    </citation>
    <scope>NUCLEOTIDE SEQUENCE</scope>
</reference>
<comment type="caution">
    <text evidence="2">The sequence shown here is derived from an EMBL/GenBank/DDBJ whole genome shotgun (WGS) entry which is preliminary data.</text>
</comment>
<dbReference type="EMBL" id="LAZR01036879">
    <property type="protein sequence ID" value="KKL23703.1"/>
    <property type="molecule type" value="Genomic_DNA"/>
</dbReference>
<dbReference type="InterPro" id="IPR010390">
    <property type="entry name" value="ABC-2_transporter-like"/>
</dbReference>
<feature type="transmembrane region" description="Helical" evidence="1">
    <location>
        <begin position="126"/>
        <end position="144"/>
    </location>
</feature>
<evidence type="ECO:0000256" key="1">
    <source>
        <dbReference type="SAM" id="Phobius"/>
    </source>
</evidence>
<protein>
    <recommendedName>
        <fullName evidence="3">ABC-2 type transporter domain-containing protein</fullName>
    </recommendedName>
</protein>
<evidence type="ECO:0008006" key="3">
    <source>
        <dbReference type="Google" id="ProtNLM"/>
    </source>
</evidence>
<keyword evidence="1" id="KW-0812">Transmembrane</keyword>
<name>A0A0F9EII8_9ZZZZ</name>
<dbReference type="AlphaFoldDB" id="A0A0F9EII8"/>
<gene>
    <name evidence="2" type="ORF">LCGC14_2422740</name>
</gene>
<dbReference type="PANTHER" id="PTHR36833:SF2">
    <property type="entry name" value="SLR0610 PROTEIN"/>
    <property type="match status" value="1"/>
</dbReference>
<accession>A0A0F9EII8</accession>
<feature type="transmembrane region" description="Helical" evidence="1">
    <location>
        <begin position="156"/>
        <end position="183"/>
    </location>
</feature>
<keyword evidence="1" id="KW-0472">Membrane</keyword>